<feature type="non-terminal residue" evidence="6">
    <location>
        <position position="1"/>
    </location>
</feature>
<proteinExistence type="inferred from homology"/>
<keyword evidence="3" id="KW-0274">FAD</keyword>
<dbReference type="SUPFAM" id="SSF51905">
    <property type="entry name" value="FAD/NAD(P)-binding domain"/>
    <property type="match status" value="1"/>
</dbReference>
<protein>
    <submittedName>
        <fullName evidence="6">GMC family oxidoreductase N-terminal domain-containing protein</fullName>
    </submittedName>
</protein>
<feature type="non-terminal residue" evidence="6">
    <location>
        <position position="79"/>
    </location>
</feature>
<accession>A0AAW5MVM5</accession>
<dbReference type="InterPro" id="IPR036188">
    <property type="entry name" value="FAD/NAD-bd_sf"/>
</dbReference>
<evidence type="ECO:0000256" key="1">
    <source>
        <dbReference type="ARBA" id="ARBA00010790"/>
    </source>
</evidence>
<dbReference type="Proteomes" id="UP001206878">
    <property type="component" value="Unassembled WGS sequence"/>
</dbReference>
<name>A0AAW5MVM5_9ESCH</name>
<comment type="caution">
    <text evidence="6">The sequence shown here is derived from an EMBL/GenBank/DDBJ whole genome shotgun (WGS) entry which is preliminary data.</text>
</comment>
<organism evidence="6 7">
    <name type="scientific">Escherichia marmotae</name>
    <dbReference type="NCBI Taxonomy" id="1499973"/>
    <lineage>
        <taxon>Bacteria</taxon>
        <taxon>Pseudomonadati</taxon>
        <taxon>Pseudomonadota</taxon>
        <taxon>Gammaproteobacteria</taxon>
        <taxon>Enterobacterales</taxon>
        <taxon>Enterobacteriaceae</taxon>
        <taxon>Escherichia</taxon>
    </lineage>
</organism>
<feature type="domain" description="Glucose-methanol-choline oxidoreductase N-terminal" evidence="5">
    <location>
        <begin position="8"/>
        <end position="75"/>
    </location>
</feature>
<keyword evidence="4" id="KW-0560">Oxidoreductase</keyword>
<dbReference type="Pfam" id="PF00732">
    <property type="entry name" value="GMC_oxred_N"/>
    <property type="match status" value="1"/>
</dbReference>
<sequence length="79" mass="8522">DREHLNRNAHQLEVGAARLGWSAEAMHRNVRGCANLGLCNLGCPSGAKQSALVTWIPDAEQHGARVVPLARADRIEVEG</sequence>
<gene>
    <name evidence="6" type="ORF">NVV43_30365</name>
</gene>
<dbReference type="GO" id="GO:0016614">
    <property type="term" value="F:oxidoreductase activity, acting on CH-OH group of donors"/>
    <property type="evidence" value="ECO:0007669"/>
    <property type="project" value="InterPro"/>
</dbReference>
<dbReference type="EMBL" id="JANPXH010001663">
    <property type="protein sequence ID" value="MCR6679715.1"/>
    <property type="molecule type" value="Genomic_DNA"/>
</dbReference>
<evidence type="ECO:0000313" key="6">
    <source>
        <dbReference type="EMBL" id="MCR6679715.1"/>
    </source>
</evidence>
<dbReference type="InterPro" id="IPR000172">
    <property type="entry name" value="GMC_OxRdtase_N"/>
</dbReference>
<comment type="similarity">
    <text evidence="1">Belongs to the GMC oxidoreductase family.</text>
</comment>
<evidence type="ECO:0000256" key="4">
    <source>
        <dbReference type="ARBA" id="ARBA00023002"/>
    </source>
</evidence>
<evidence type="ECO:0000313" key="7">
    <source>
        <dbReference type="Proteomes" id="UP001206878"/>
    </source>
</evidence>
<evidence type="ECO:0000259" key="5">
    <source>
        <dbReference type="Pfam" id="PF00732"/>
    </source>
</evidence>
<keyword evidence="2" id="KW-0285">Flavoprotein</keyword>
<evidence type="ECO:0000256" key="2">
    <source>
        <dbReference type="ARBA" id="ARBA00022630"/>
    </source>
</evidence>
<dbReference type="AlphaFoldDB" id="A0AAW5MVM5"/>
<dbReference type="PANTHER" id="PTHR46056">
    <property type="entry name" value="LONG-CHAIN-ALCOHOL OXIDASE"/>
    <property type="match status" value="1"/>
</dbReference>
<dbReference type="GO" id="GO:0050660">
    <property type="term" value="F:flavin adenine dinucleotide binding"/>
    <property type="evidence" value="ECO:0007669"/>
    <property type="project" value="InterPro"/>
</dbReference>
<evidence type="ECO:0000256" key="3">
    <source>
        <dbReference type="ARBA" id="ARBA00022827"/>
    </source>
</evidence>
<dbReference type="PANTHER" id="PTHR46056:SF12">
    <property type="entry name" value="LONG-CHAIN-ALCOHOL OXIDASE"/>
    <property type="match status" value="1"/>
</dbReference>
<reference evidence="6" key="1">
    <citation type="submission" date="2022-07" db="EMBL/GenBank/DDBJ databases">
        <title>Diversity of ethanolamine utilization by human commensal Escherichia coli.</title>
        <authorList>
            <person name="Jubelin G."/>
        </authorList>
    </citation>
    <scope>NUCLEOTIDE SEQUENCE</scope>
    <source>
        <strain evidence="6">S1</strain>
    </source>
</reference>